<dbReference type="Proteomes" id="UP000010474">
    <property type="component" value="Chromosome"/>
</dbReference>
<keyword evidence="4" id="KW-1185">Reference proteome</keyword>
<dbReference type="InterPro" id="IPR018711">
    <property type="entry name" value="NAGPA"/>
</dbReference>
<dbReference type="KEGG" id="acy:Anacy_1843"/>
<organism evidence="3 4">
    <name type="scientific">Anabaena cylindrica (strain ATCC 27899 / PCC 7122)</name>
    <dbReference type="NCBI Taxonomy" id="272123"/>
    <lineage>
        <taxon>Bacteria</taxon>
        <taxon>Bacillati</taxon>
        <taxon>Cyanobacteriota</taxon>
        <taxon>Cyanophyceae</taxon>
        <taxon>Nostocales</taxon>
        <taxon>Nostocaceae</taxon>
        <taxon>Anabaena</taxon>
    </lineage>
</organism>
<dbReference type="eggNOG" id="COG4632">
    <property type="taxonomic scope" value="Bacteria"/>
</dbReference>
<dbReference type="STRING" id="272123.Anacy_1843"/>
<name>K9ZDP5_ANACC</name>
<evidence type="ECO:0000259" key="2">
    <source>
        <dbReference type="Pfam" id="PF09992"/>
    </source>
</evidence>
<accession>K9ZDP5</accession>
<dbReference type="PANTHER" id="PTHR40446:SF2">
    <property type="entry name" value="N-ACETYLGLUCOSAMINE-1-PHOSPHODIESTER ALPHA-N-ACETYLGLUCOSAMINIDASE"/>
    <property type="match status" value="1"/>
</dbReference>
<dbReference type="RefSeq" id="WP_015213981.1">
    <property type="nucleotide sequence ID" value="NC_019771.1"/>
</dbReference>
<evidence type="ECO:0000313" key="3">
    <source>
        <dbReference type="EMBL" id="AFZ57333.1"/>
    </source>
</evidence>
<dbReference type="PANTHER" id="PTHR40446">
    <property type="entry name" value="N-ACETYLGLUCOSAMINE-1-PHOSPHODIESTER ALPHA-N-ACETYLGLUCOSAMINIDASE"/>
    <property type="match status" value="1"/>
</dbReference>
<dbReference type="AlphaFoldDB" id="K9ZDP5"/>
<keyword evidence="1" id="KW-0472">Membrane</keyword>
<keyword evidence="1" id="KW-0812">Transmembrane</keyword>
<dbReference type="HOGENOM" id="CLU_958759_0_0_3"/>
<sequence length="331" mass="37750">MLIIANLRRYLNRYLNQYSQQQKYLTLAGGILLVSPLIYYNWLHFLRPNLIDEKRELFKGVIYQRYTKSTPRSLLIHIVTIDLTTPKIKPFVTPGIELGDRETIAQTVPEFLTKYKLQIAINGSYFHPFREITPWDFYPHSSEQTFVLGQLISNGKIYSEPEKNWHILCFDRNNRVQITGSINCPSGTVHGIAGEEILIFQNQVKNSFYLQKYASSKKEPKEKDLKIDKPYPRAAVGIDKEGKKLWLVLVDGKQPLYSEGMTKAELTKLFVDLGVYSALNLDGGGSTTLAISTTNSKNNGVKLLNAVIHTKLPMRDRPVANHLGFYAENLP</sequence>
<dbReference type="OrthoDB" id="9816453at2"/>
<evidence type="ECO:0000313" key="4">
    <source>
        <dbReference type="Proteomes" id="UP000010474"/>
    </source>
</evidence>
<reference evidence="4" key="1">
    <citation type="journal article" date="2013" name="Proc. Natl. Acad. Sci. U.S.A.">
        <title>Improving the coverage of the cyanobacterial phylum using diversity-driven genome sequencing.</title>
        <authorList>
            <person name="Shih P.M."/>
            <person name="Wu D."/>
            <person name="Latifi A."/>
            <person name="Axen S.D."/>
            <person name="Fewer D.P."/>
            <person name="Talla E."/>
            <person name="Calteau A."/>
            <person name="Cai F."/>
            <person name="Tandeau de Marsac N."/>
            <person name="Rippka R."/>
            <person name="Herdman M."/>
            <person name="Sivonen K."/>
            <person name="Coursin T."/>
            <person name="Laurent T."/>
            <person name="Goodwin L."/>
            <person name="Nolan M."/>
            <person name="Davenport K.W."/>
            <person name="Han C.S."/>
            <person name="Rubin E.M."/>
            <person name="Eisen J.A."/>
            <person name="Woyke T."/>
            <person name="Gugger M."/>
            <person name="Kerfeld C.A."/>
        </authorList>
    </citation>
    <scope>NUCLEOTIDE SEQUENCE [LARGE SCALE GENOMIC DNA]</scope>
    <source>
        <strain evidence="4">ATCC 27899 / PCC 7122</strain>
    </source>
</reference>
<feature type="domain" description="Phosphodiester glycosidase" evidence="2">
    <location>
        <begin position="116"/>
        <end position="326"/>
    </location>
</feature>
<feature type="transmembrane region" description="Helical" evidence="1">
    <location>
        <begin position="24"/>
        <end position="42"/>
    </location>
</feature>
<keyword evidence="1" id="KW-1133">Transmembrane helix</keyword>
<dbReference type="PATRIC" id="fig|272123.3.peg.2008"/>
<evidence type="ECO:0000256" key="1">
    <source>
        <dbReference type="SAM" id="Phobius"/>
    </source>
</evidence>
<gene>
    <name evidence="3" type="ordered locus">Anacy_1843</name>
</gene>
<dbReference type="EMBL" id="CP003659">
    <property type="protein sequence ID" value="AFZ57333.1"/>
    <property type="molecule type" value="Genomic_DNA"/>
</dbReference>
<protein>
    <recommendedName>
        <fullName evidence="2">Phosphodiester glycosidase domain-containing protein</fullName>
    </recommendedName>
</protein>
<dbReference type="Pfam" id="PF09992">
    <property type="entry name" value="NAGPA"/>
    <property type="match status" value="1"/>
</dbReference>
<proteinExistence type="predicted"/>